<keyword evidence="3" id="KW-0121">Carboxypeptidase</keyword>
<dbReference type="EMBL" id="JAAIVJ010000004">
    <property type="protein sequence ID" value="NEY90483.1"/>
    <property type="molecule type" value="Genomic_DNA"/>
</dbReference>
<dbReference type="Gene3D" id="3.40.710.10">
    <property type="entry name" value="DD-peptidase/beta-lactamase superfamily"/>
    <property type="match status" value="2"/>
</dbReference>
<dbReference type="SUPFAM" id="SSF56601">
    <property type="entry name" value="beta-lactamase/transpeptidase-like"/>
    <property type="match status" value="1"/>
</dbReference>
<dbReference type="AlphaFoldDB" id="A0A6M0QV09"/>
<gene>
    <name evidence="3" type="primary">dacB</name>
    <name evidence="3" type="ORF">G4Z14_09255</name>
</gene>
<comment type="caution">
    <text evidence="3">The sequence shown here is derived from an EMBL/GenBank/DDBJ whole genome shotgun (WGS) entry which is preliminary data.</text>
</comment>
<dbReference type="Gene3D" id="3.50.80.20">
    <property type="entry name" value="D-Ala-D-Ala carboxypeptidase C, peptidase S13"/>
    <property type="match status" value="1"/>
</dbReference>
<dbReference type="InterPro" id="IPR000667">
    <property type="entry name" value="Peptidase_S13"/>
</dbReference>
<evidence type="ECO:0000313" key="4">
    <source>
        <dbReference type="Proteomes" id="UP000477782"/>
    </source>
</evidence>
<dbReference type="EC" id="3.4.16.4" evidence="3"/>
<dbReference type="Pfam" id="PF02113">
    <property type="entry name" value="Peptidase_S13"/>
    <property type="match status" value="1"/>
</dbReference>
<dbReference type="Proteomes" id="UP000477782">
    <property type="component" value="Unassembled WGS sequence"/>
</dbReference>
<dbReference type="GO" id="GO:0000270">
    <property type="term" value="P:peptidoglycan metabolic process"/>
    <property type="evidence" value="ECO:0007669"/>
    <property type="project" value="TreeGrafter"/>
</dbReference>
<evidence type="ECO:0000313" key="3">
    <source>
        <dbReference type="EMBL" id="NEY90483.1"/>
    </source>
</evidence>
<dbReference type="GO" id="GO:0009002">
    <property type="term" value="F:serine-type D-Ala-D-Ala carboxypeptidase activity"/>
    <property type="evidence" value="ECO:0007669"/>
    <property type="project" value="UniProtKB-EC"/>
</dbReference>
<keyword evidence="4" id="KW-1185">Reference proteome</keyword>
<accession>A0A6M0QV09</accession>
<evidence type="ECO:0000256" key="2">
    <source>
        <dbReference type="ARBA" id="ARBA00022801"/>
    </source>
</evidence>
<proteinExistence type="inferred from homology"/>
<keyword evidence="2 3" id="KW-0378">Hydrolase</keyword>
<dbReference type="PANTHER" id="PTHR30023">
    <property type="entry name" value="D-ALANYL-D-ALANINE CARBOXYPEPTIDASE"/>
    <property type="match status" value="1"/>
</dbReference>
<sequence>MLAGVLAGLAGAALAEAPAVVPRPPRRPEPGEDRATQQLIEAAKLSGSLAFVVADRATGRVLAAREADTPLPPASVAKAVTALYALEKLGPAFRFRTRVMRVGDIVQGRLEGDLYLVGGGDPNLDTDQMGDLAAALAAEGIREVAGRFFACDGALPYRFQIDAEQPEYLGYNPAICGLNLNYNRVNFEWKQAGDGYDLTMDARGARFLPLVKGASIRLAERNVPLFAYEGDESWTVSQAALGEAGSRWLPVRAPAPYAAEVFATLCAAQGLRLPKAEIVARAPVEAVEVAAHSGEALPGVLRSMLKFSTNLTAEIVGLTASGAGTLEGSATAMTDWARRRFGIAAVFGDHSGLGPRSRITAAELAQVMLRAGEARNGAMLAGLLREAGLTDAQGEAVKGSPVRIHAKSGTLNFVSNLAGYISEPGGELAFAILAADPARRAAVPMAEREEPKGGRGWTRRARRLQQGLIRRWVESYL</sequence>
<reference evidence="3 4" key="1">
    <citation type="submission" date="2020-02" db="EMBL/GenBank/DDBJ databases">
        <authorList>
            <person name="Chen W.-M."/>
        </authorList>
    </citation>
    <scope>NUCLEOTIDE SEQUENCE [LARGE SCALE GENOMIC DNA]</scope>
    <source>
        <strain evidence="3 4">KMS-5</strain>
    </source>
</reference>
<dbReference type="NCBIfam" id="TIGR00666">
    <property type="entry name" value="PBP4"/>
    <property type="match status" value="1"/>
</dbReference>
<dbReference type="PANTHER" id="PTHR30023:SF0">
    <property type="entry name" value="PENICILLIN-SENSITIVE CARBOXYPEPTIDASE A"/>
    <property type="match status" value="1"/>
</dbReference>
<dbReference type="InterPro" id="IPR012338">
    <property type="entry name" value="Beta-lactam/transpept-like"/>
</dbReference>
<keyword evidence="3" id="KW-0645">Protease</keyword>
<dbReference type="GO" id="GO:0006508">
    <property type="term" value="P:proteolysis"/>
    <property type="evidence" value="ECO:0007669"/>
    <property type="project" value="InterPro"/>
</dbReference>
<dbReference type="PRINTS" id="PR00922">
    <property type="entry name" value="DADACBPTASE3"/>
</dbReference>
<protein>
    <submittedName>
        <fullName evidence="3">D-alanyl-D-alanine carboxypeptidase/D-alanyl-D-alanine-endopeptidase</fullName>
        <ecNumber evidence="3">3.4.16.4</ecNumber>
    </submittedName>
</protein>
<comment type="similarity">
    <text evidence="1">Belongs to the peptidase S13 family.</text>
</comment>
<evidence type="ECO:0000256" key="1">
    <source>
        <dbReference type="ARBA" id="ARBA00006096"/>
    </source>
</evidence>
<dbReference type="RefSeq" id="WP_164624987.1">
    <property type="nucleotide sequence ID" value="NZ_JAAIVJ010000004.1"/>
</dbReference>
<name>A0A6M0QV09_9RHOB</name>
<organism evidence="3 4">
    <name type="scientific">Tabrizicola oligotrophica</name>
    <dbReference type="NCBI Taxonomy" id="2710650"/>
    <lineage>
        <taxon>Bacteria</taxon>
        <taxon>Pseudomonadati</taxon>
        <taxon>Pseudomonadota</taxon>
        <taxon>Alphaproteobacteria</taxon>
        <taxon>Rhodobacterales</taxon>
        <taxon>Paracoccaceae</taxon>
        <taxon>Tabrizicola</taxon>
    </lineage>
</organism>